<reference evidence="1" key="1">
    <citation type="submission" date="2018-11" db="EMBL/GenBank/DDBJ databases">
        <authorList>
            <consortium name="Pathogen Informatics"/>
        </authorList>
    </citation>
    <scope>NUCLEOTIDE SEQUENCE</scope>
</reference>
<sequence>MFAQFAHGPCALYSRPKVSLPPSSPRFPPYNTHTHTHTHSKKVSMHRRVNTLVGCVCQGGRVQAIGSVLRFVDVRKTPSHFIARSLIAVVTRRAQYCPGQATSASHSREAFSFGFFARSAAVLPSCTLFYRLVPSCTVLYCLVPSCPVLSRPVLSCRVPEFGCETISTPARLQPHCIAFHTNTQPTHSIGHTNTC</sequence>
<organism evidence="1 2">
    <name type="scientific">Protopolystoma xenopodis</name>
    <dbReference type="NCBI Taxonomy" id="117903"/>
    <lineage>
        <taxon>Eukaryota</taxon>
        <taxon>Metazoa</taxon>
        <taxon>Spiralia</taxon>
        <taxon>Lophotrochozoa</taxon>
        <taxon>Platyhelminthes</taxon>
        <taxon>Monogenea</taxon>
        <taxon>Polyopisthocotylea</taxon>
        <taxon>Polystomatidea</taxon>
        <taxon>Polystomatidae</taxon>
        <taxon>Protopolystoma</taxon>
    </lineage>
</organism>
<gene>
    <name evidence="1" type="ORF">PXEA_LOCUS22488</name>
</gene>
<keyword evidence="2" id="KW-1185">Reference proteome</keyword>
<dbReference type="Proteomes" id="UP000784294">
    <property type="component" value="Unassembled WGS sequence"/>
</dbReference>
<comment type="caution">
    <text evidence="1">The sequence shown here is derived from an EMBL/GenBank/DDBJ whole genome shotgun (WGS) entry which is preliminary data.</text>
</comment>
<proteinExistence type="predicted"/>
<dbReference type="AlphaFoldDB" id="A0A3S5FF26"/>
<protein>
    <submittedName>
        <fullName evidence="1">Uncharacterized protein</fullName>
    </submittedName>
</protein>
<evidence type="ECO:0000313" key="1">
    <source>
        <dbReference type="EMBL" id="VEL29048.1"/>
    </source>
</evidence>
<name>A0A3S5FF26_9PLAT</name>
<evidence type="ECO:0000313" key="2">
    <source>
        <dbReference type="Proteomes" id="UP000784294"/>
    </source>
</evidence>
<dbReference type="EMBL" id="CAAALY010099865">
    <property type="protein sequence ID" value="VEL29048.1"/>
    <property type="molecule type" value="Genomic_DNA"/>
</dbReference>
<accession>A0A3S5FF26</accession>